<organism evidence="1 2">
    <name type="scientific">Brunnivagina elsteri CCALA 953</name>
    <dbReference type="NCBI Taxonomy" id="987040"/>
    <lineage>
        <taxon>Bacteria</taxon>
        <taxon>Bacillati</taxon>
        <taxon>Cyanobacteriota</taxon>
        <taxon>Cyanophyceae</taxon>
        <taxon>Nostocales</taxon>
        <taxon>Calotrichaceae</taxon>
        <taxon>Brunnivagina</taxon>
    </lineage>
</organism>
<gene>
    <name evidence="1" type="ORF">CK510_00440</name>
</gene>
<dbReference type="EMBL" id="NTFS01000002">
    <property type="protein sequence ID" value="PAX60714.1"/>
    <property type="molecule type" value="Genomic_DNA"/>
</dbReference>
<dbReference type="Proteomes" id="UP000218238">
    <property type="component" value="Unassembled WGS sequence"/>
</dbReference>
<reference evidence="1 2" key="1">
    <citation type="submission" date="2017-08" db="EMBL/GenBank/DDBJ databases">
        <title>Draft genome sequence of filamentous cyanobacterium Calothrix elsteri CCALA 953.</title>
        <authorList>
            <person name="Gagunashvili A.N."/>
            <person name="Elster J."/>
            <person name="Andresson O.S."/>
        </authorList>
    </citation>
    <scope>NUCLEOTIDE SEQUENCE [LARGE SCALE GENOMIC DNA]</scope>
    <source>
        <strain evidence="1 2">CCALA 953</strain>
    </source>
</reference>
<comment type="caution">
    <text evidence="1">The sequence shown here is derived from an EMBL/GenBank/DDBJ whole genome shotgun (WGS) entry which is preliminary data.</text>
</comment>
<protein>
    <recommendedName>
        <fullName evidence="3">Transposase</fullName>
    </recommendedName>
</protein>
<evidence type="ECO:0008006" key="3">
    <source>
        <dbReference type="Google" id="ProtNLM"/>
    </source>
</evidence>
<dbReference type="OrthoDB" id="501744at2"/>
<evidence type="ECO:0000313" key="2">
    <source>
        <dbReference type="Proteomes" id="UP000218238"/>
    </source>
</evidence>
<name>A0A2A2TQS1_9CYAN</name>
<sequence length="488" mass="55783">MTTITYCKGLPTPKVEMNSLGFTEFEMFLNAYSKVFKQAEILTIDHLQSESSFNKSQWNTHLQTIFQINKRHASGVISSAKGRLDGANEHRSLHLKTLEGKINSLKLWIKKTERKLSLAKKFYTKKNWQHSKTGCNFPLSCSLKFRGSNWQNLKFQLHSKKRKLHCFQTKLEHLKAKPIRVSVPDSNVFVVGSKDETYGNQVCQWNGQTITFRVPKCLELEFGQKVSTELGNFDRKINRLPLDGAKTWHFYRKDEKWVAAVQFTPSAVFQQSRPIEYGCLGIDMNPGSIGWSYVDPEGNLKYHGKIPLQMGLPAGAQQSQIVEACLQLVTLAVTFECPIVCEELDFTAKKEKLGEHGRKYSRMLSSWAYSEFFKQLSSITSNRGIELKTVNAAYTSIIGLVKYMRMYGLSSDTAAAIAIARRGMKLLESIPDSITAYFEVNSEKHVWSQWNQLNKKIKQSGINRRHDYYAISNWSFLANLSTEEVARH</sequence>
<keyword evidence="2" id="KW-1185">Reference proteome</keyword>
<accession>A0A2A2TQS1</accession>
<dbReference type="AlphaFoldDB" id="A0A2A2TQS1"/>
<evidence type="ECO:0000313" key="1">
    <source>
        <dbReference type="EMBL" id="PAX60714.1"/>
    </source>
</evidence>
<proteinExistence type="predicted"/>
<dbReference type="RefSeq" id="WP_095719794.1">
    <property type="nucleotide sequence ID" value="NZ_NTFS01000002.1"/>
</dbReference>